<name>A0A9X4R3N7_9BURK</name>
<protein>
    <submittedName>
        <fullName evidence="1">Uncharacterized protein</fullName>
    </submittedName>
</protein>
<comment type="caution">
    <text evidence="1">The sequence shown here is derived from an EMBL/GenBank/DDBJ whole genome shotgun (WGS) entry which is preliminary data.</text>
</comment>
<dbReference type="AlphaFoldDB" id="A0A9X4R3N7"/>
<gene>
    <name evidence="1" type="ORF">EXJ73_07450</name>
</gene>
<evidence type="ECO:0000313" key="2">
    <source>
        <dbReference type="Proteomes" id="UP001152766"/>
    </source>
</evidence>
<evidence type="ECO:0000313" key="1">
    <source>
        <dbReference type="EMBL" id="MDG0862302.1"/>
    </source>
</evidence>
<dbReference type="Proteomes" id="UP001152766">
    <property type="component" value="Unassembled WGS sequence"/>
</dbReference>
<dbReference type="RefSeq" id="WP_268151463.1">
    <property type="nucleotide sequence ID" value="NZ_JAPPUW010000012.1"/>
</dbReference>
<organism evidence="1 2">
    <name type="scientific">Pelomonas aquatica</name>
    <dbReference type="NCBI Taxonomy" id="431058"/>
    <lineage>
        <taxon>Bacteria</taxon>
        <taxon>Pseudomonadati</taxon>
        <taxon>Pseudomonadota</taxon>
        <taxon>Betaproteobacteria</taxon>
        <taxon>Burkholderiales</taxon>
        <taxon>Sphaerotilaceae</taxon>
        <taxon>Roseateles</taxon>
    </lineage>
</organism>
<dbReference type="EMBL" id="SGUG01000008">
    <property type="protein sequence ID" value="MDG0862302.1"/>
    <property type="molecule type" value="Genomic_DNA"/>
</dbReference>
<accession>A0A9X4R3N7</accession>
<proteinExistence type="predicted"/>
<reference evidence="1" key="1">
    <citation type="submission" date="2019-02" db="EMBL/GenBank/DDBJ databases">
        <title>Draft genome of the type strain Pelomonas aquatica CCUG 52575T.</title>
        <authorList>
            <person name="Gomila M."/>
            <person name="Lalucat J."/>
        </authorList>
    </citation>
    <scope>NUCLEOTIDE SEQUENCE</scope>
    <source>
        <strain evidence="1">CCUG 52575</strain>
    </source>
</reference>
<sequence>MTFAAQQLQGLVKVSFPFDDLPDLISPSRLVLELQGTRRTHIWAWCYRNRDTSNKHPRNWIIDPASRCEKRIAALAKLLPPLSSQAKTIGWRARTVETNLGDFGSFLAWVDREEHRLQYDDIFHDASCAVNALGAFNEYSKALILSGARKINSAAQPVQMSHKILQLAHGRDFAESLSLLTKRRGNGSTTVPLQSDSDRYLQDIAQFFDQSVEAILSRARVASTGDTAQIYDGQAASDWDTAVNASLCMAALALADSGANLAQFLGLQFDDEIVQQLQSPEVSTARQRVMKFRAGGKSVPLTFTLATVQRMRRYLLLRSWMLKDHHCGALFIAQNRQRQPVGISKEFLPMLRRRLNRQGLELANISARGWRSHKQDYVVRHEPLPIAAAIMGHSIETALKAYSNGRKGDQADELGTYLESLARRATEGAKTADQVPTPVGGCLGPGTPEPATSTVPIQPDCRRQEGCLFCSKYRVYADEIDMRKLLSFRYSLRKIRWMQGANDFVDNVYSHVSGILDELLAEQRTKNEQLFASIEVEVDRDHKLTAYWAAKMQQLAFLGFV</sequence>
<keyword evidence="2" id="KW-1185">Reference proteome</keyword>